<evidence type="ECO:0000256" key="6">
    <source>
        <dbReference type="ARBA" id="ARBA00022692"/>
    </source>
</evidence>
<comment type="catalytic activity">
    <reaction evidence="1">
        <text>ATP + protein L-histidine = ADP + protein N-phospho-L-histidine.</text>
        <dbReference type="EC" id="2.7.13.3"/>
    </reaction>
</comment>
<evidence type="ECO:0000259" key="12">
    <source>
        <dbReference type="PROSITE" id="PS50109"/>
    </source>
</evidence>
<dbReference type="KEGG" id="rml:FF011L_02740"/>
<comment type="subcellular location">
    <subcellularLocation>
        <location evidence="2">Membrane</location>
        <topology evidence="2">Multi-pass membrane protein</topology>
    </subcellularLocation>
</comment>
<sequence>MSLTNRVSVFFLAALGIILVVYSLVFYTVTRKHIDSQFAGELRDVLGSLVAAAEVEETEVKWQPLEHSIDFGVHDEFGEIQWAVFGDDHRIVEQSRSAGNDLFSLAATRAYLRIANTTNTVTTSNEGDLVLMGERVAAPRPVRLQRELDEFDQLTIVVGRSTVPRDAILFRLTSLVMLLPLLAWSIAAMLGRWVVSRALRPVAAMADQAQAITGKDFQSRLTHSDAGDELTELGTAFNRLLDRQQSAFEQQSRFTGDAAHELRTPITVLLGQIDVTLRRPRSEHEYRANLQLLRNQTQSLQEIVESLLFLARSNADSASPSLRNIALKSWLENQADTWSAHSRFSDLQLESRLEESTLVRATPALLGRVVDNLVFNAMKYGEAGTPVVVRSFEKDSQAVIEVGDSGPGIAEQDLPLLFDPFFRSSEARRRGIAGTGLGLAIASRITETLGGSLECASTLGQGSCFTLCLPVAN</sequence>
<dbReference type="EC" id="2.7.13.3" evidence="3"/>
<keyword evidence="10 11" id="KW-0472">Membrane</keyword>
<evidence type="ECO:0000313" key="15">
    <source>
        <dbReference type="Proteomes" id="UP000320672"/>
    </source>
</evidence>
<dbReference type="SUPFAM" id="SSF55874">
    <property type="entry name" value="ATPase domain of HSP90 chaperone/DNA topoisomerase II/histidine kinase"/>
    <property type="match status" value="1"/>
</dbReference>
<dbReference type="AlphaFoldDB" id="A0A517M9K9"/>
<keyword evidence="9" id="KW-0902">Two-component regulatory system</keyword>
<dbReference type="InterPro" id="IPR003660">
    <property type="entry name" value="HAMP_dom"/>
</dbReference>
<dbReference type="SUPFAM" id="SSF47384">
    <property type="entry name" value="Homodimeric domain of signal transducing histidine kinase"/>
    <property type="match status" value="1"/>
</dbReference>
<dbReference type="CDD" id="cd06225">
    <property type="entry name" value="HAMP"/>
    <property type="match status" value="1"/>
</dbReference>
<dbReference type="SMART" id="SM00388">
    <property type="entry name" value="HisKA"/>
    <property type="match status" value="1"/>
</dbReference>
<dbReference type="CDD" id="cd00082">
    <property type="entry name" value="HisKA"/>
    <property type="match status" value="1"/>
</dbReference>
<evidence type="ECO:0000256" key="4">
    <source>
        <dbReference type="ARBA" id="ARBA00022553"/>
    </source>
</evidence>
<dbReference type="Gene3D" id="3.30.565.10">
    <property type="entry name" value="Histidine kinase-like ATPase, C-terminal domain"/>
    <property type="match status" value="1"/>
</dbReference>
<evidence type="ECO:0000256" key="3">
    <source>
        <dbReference type="ARBA" id="ARBA00012438"/>
    </source>
</evidence>
<dbReference type="Proteomes" id="UP000320672">
    <property type="component" value="Chromosome"/>
</dbReference>
<dbReference type="EMBL" id="CP036262">
    <property type="protein sequence ID" value="QDS91544.1"/>
    <property type="molecule type" value="Genomic_DNA"/>
</dbReference>
<evidence type="ECO:0000256" key="2">
    <source>
        <dbReference type="ARBA" id="ARBA00004141"/>
    </source>
</evidence>
<dbReference type="InterPro" id="IPR036097">
    <property type="entry name" value="HisK_dim/P_sf"/>
</dbReference>
<protein>
    <recommendedName>
        <fullName evidence="3">histidine kinase</fullName>
        <ecNumber evidence="3">2.7.13.3</ecNumber>
    </recommendedName>
</protein>
<dbReference type="PRINTS" id="PR00344">
    <property type="entry name" value="BCTRLSENSOR"/>
</dbReference>
<feature type="domain" description="HAMP" evidence="13">
    <location>
        <begin position="196"/>
        <end position="249"/>
    </location>
</feature>
<dbReference type="InterPro" id="IPR003594">
    <property type="entry name" value="HATPase_dom"/>
</dbReference>
<dbReference type="SMART" id="SM00387">
    <property type="entry name" value="HATPase_c"/>
    <property type="match status" value="1"/>
</dbReference>
<evidence type="ECO:0000256" key="10">
    <source>
        <dbReference type="ARBA" id="ARBA00023136"/>
    </source>
</evidence>
<evidence type="ECO:0000313" key="14">
    <source>
        <dbReference type="EMBL" id="QDS91544.1"/>
    </source>
</evidence>
<keyword evidence="7 14" id="KW-0418">Kinase</keyword>
<dbReference type="PANTHER" id="PTHR45436">
    <property type="entry name" value="SENSOR HISTIDINE KINASE YKOH"/>
    <property type="match status" value="1"/>
</dbReference>
<dbReference type="InterPro" id="IPR050428">
    <property type="entry name" value="TCS_sensor_his_kinase"/>
</dbReference>
<keyword evidence="8 11" id="KW-1133">Transmembrane helix</keyword>
<dbReference type="OrthoDB" id="9786919at2"/>
<dbReference type="SUPFAM" id="SSF158472">
    <property type="entry name" value="HAMP domain-like"/>
    <property type="match status" value="1"/>
</dbReference>
<dbReference type="InterPro" id="IPR036890">
    <property type="entry name" value="HATPase_C_sf"/>
</dbReference>
<evidence type="ECO:0000256" key="1">
    <source>
        <dbReference type="ARBA" id="ARBA00000085"/>
    </source>
</evidence>
<dbReference type="Pfam" id="PF02518">
    <property type="entry name" value="HATPase_c"/>
    <property type="match status" value="1"/>
</dbReference>
<dbReference type="PANTHER" id="PTHR45436:SF15">
    <property type="entry name" value="SENSOR HISTIDINE KINASE CUSS"/>
    <property type="match status" value="1"/>
</dbReference>
<evidence type="ECO:0000256" key="8">
    <source>
        <dbReference type="ARBA" id="ARBA00022989"/>
    </source>
</evidence>
<dbReference type="RefSeq" id="WP_145349593.1">
    <property type="nucleotide sequence ID" value="NZ_CP036262.1"/>
</dbReference>
<accession>A0A517M9K9</accession>
<dbReference type="Gene3D" id="1.10.287.130">
    <property type="match status" value="1"/>
</dbReference>
<keyword evidence="15" id="KW-1185">Reference proteome</keyword>
<keyword evidence="4" id="KW-0597">Phosphoprotein</keyword>
<dbReference type="Gene3D" id="6.10.340.10">
    <property type="match status" value="1"/>
</dbReference>
<dbReference type="GO" id="GO:0005886">
    <property type="term" value="C:plasma membrane"/>
    <property type="evidence" value="ECO:0007669"/>
    <property type="project" value="TreeGrafter"/>
</dbReference>
<dbReference type="SMART" id="SM00304">
    <property type="entry name" value="HAMP"/>
    <property type="match status" value="1"/>
</dbReference>
<dbReference type="PROSITE" id="PS50885">
    <property type="entry name" value="HAMP"/>
    <property type="match status" value="1"/>
</dbReference>
<evidence type="ECO:0000256" key="9">
    <source>
        <dbReference type="ARBA" id="ARBA00023012"/>
    </source>
</evidence>
<dbReference type="InterPro" id="IPR005467">
    <property type="entry name" value="His_kinase_dom"/>
</dbReference>
<feature type="domain" description="Histidine kinase" evidence="12">
    <location>
        <begin position="257"/>
        <end position="473"/>
    </location>
</feature>
<organism evidence="14 15">
    <name type="scientific">Roseimaritima multifibrata</name>
    <dbReference type="NCBI Taxonomy" id="1930274"/>
    <lineage>
        <taxon>Bacteria</taxon>
        <taxon>Pseudomonadati</taxon>
        <taxon>Planctomycetota</taxon>
        <taxon>Planctomycetia</taxon>
        <taxon>Pirellulales</taxon>
        <taxon>Pirellulaceae</taxon>
        <taxon>Roseimaritima</taxon>
    </lineage>
</organism>
<evidence type="ECO:0000259" key="13">
    <source>
        <dbReference type="PROSITE" id="PS50885"/>
    </source>
</evidence>
<dbReference type="InterPro" id="IPR003661">
    <property type="entry name" value="HisK_dim/P_dom"/>
</dbReference>
<dbReference type="GO" id="GO:0000155">
    <property type="term" value="F:phosphorelay sensor kinase activity"/>
    <property type="evidence" value="ECO:0007669"/>
    <property type="project" value="InterPro"/>
</dbReference>
<gene>
    <name evidence="14" type="primary">cusS</name>
    <name evidence="14" type="ORF">FF011L_02740</name>
</gene>
<keyword evidence="5 14" id="KW-0808">Transferase</keyword>
<proteinExistence type="predicted"/>
<evidence type="ECO:0000256" key="7">
    <source>
        <dbReference type="ARBA" id="ARBA00022777"/>
    </source>
</evidence>
<evidence type="ECO:0000256" key="5">
    <source>
        <dbReference type="ARBA" id="ARBA00022679"/>
    </source>
</evidence>
<dbReference type="InterPro" id="IPR004358">
    <property type="entry name" value="Sig_transdc_His_kin-like_C"/>
</dbReference>
<feature type="transmembrane region" description="Helical" evidence="11">
    <location>
        <begin position="6"/>
        <end position="29"/>
    </location>
</feature>
<keyword evidence="6 11" id="KW-0812">Transmembrane</keyword>
<evidence type="ECO:0000256" key="11">
    <source>
        <dbReference type="SAM" id="Phobius"/>
    </source>
</evidence>
<dbReference type="Pfam" id="PF00672">
    <property type="entry name" value="HAMP"/>
    <property type="match status" value="1"/>
</dbReference>
<name>A0A517M9K9_9BACT</name>
<reference evidence="14 15" key="1">
    <citation type="submission" date="2019-02" db="EMBL/GenBank/DDBJ databases">
        <title>Deep-cultivation of Planctomycetes and their phenomic and genomic characterization uncovers novel biology.</title>
        <authorList>
            <person name="Wiegand S."/>
            <person name="Jogler M."/>
            <person name="Boedeker C."/>
            <person name="Pinto D."/>
            <person name="Vollmers J."/>
            <person name="Rivas-Marin E."/>
            <person name="Kohn T."/>
            <person name="Peeters S.H."/>
            <person name="Heuer A."/>
            <person name="Rast P."/>
            <person name="Oberbeckmann S."/>
            <person name="Bunk B."/>
            <person name="Jeske O."/>
            <person name="Meyerdierks A."/>
            <person name="Storesund J.E."/>
            <person name="Kallscheuer N."/>
            <person name="Luecker S."/>
            <person name="Lage O.M."/>
            <person name="Pohl T."/>
            <person name="Merkel B.J."/>
            <person name="Hornburger P."/>
            <person name="Mueller R.-W."/>
            <person name="Bruemmer F."/>
            <person name="Labrenz M."/>
            <person name="Spormann A.M."/>
            <person name="Op den Camp H."/>
            <person name="Overmann J."/>
            <person name="Amann R."/>
            <person name="Jetten M.S.M."/>
            <person name="Mascher T."/>
            <person name="Medema M.H."/>
            <person name="Devos D.P."/>
            <person name="Kaster A.-K."/>
            <person name="Ovreas L."/>
            <person name="Rohde M."/>
            <person name="Galperin M.Y."/>
            <person name="Jogler C."/>
        </authorList>
    </citation>
    <scope>NUCLEOTIDE SEQUENCE [LARGE SCALE GENOMIC DNA]</scope>
    <source>
        <strain evidence="14 15">FF011L</strain>
    </source>
</reference>
<dbReference type="PROSITE" id="PS50109">
    <property type="entry name" value="HIS_KIN"/>
    <property type="match status" value="1"/>
</dbReference>
<dbReference type="Pfam" id="PF00512">
    <property type="entry name" value="HisKA"/>
    <property type="match status" value="1"/>
</dbReference>